<dbReference type="InterPro" id="IPR036812">
    <property type="entry name" value="NAD(P)_OxRdtase_dom_sf"/>
</dbReference>
<accession>A0A370DKH6</accession>
<evidence type="ECO:0000259" key="1">
    <source>
        <dbReference type="Pfam" id="PF00248"/>
    </source>
</evidence>
<dbReference type="AlphaFoldDB" id="A0A370DKH6"/>
<dbReference type="InterPro" id="IPR023210">
    <property type="entry name" value="NADP_OxRdtase_dom"/>
</dbReference>
<dbReference type="PANTHER" id="PTHR43312:SF1">
    <property type="entry name" value="NADP-DEPENDENT OXIDOREDUCTASE DOMAIN-CONTAINING PROTEIN"/>
    <property type="match status" value="1"/>
</dbReference>
<dbReference type="Proteomes" id="UP000254771">
    <property type="component" value="Unassembled WGS sequence"/>
</dbReference>
<dbReference type="PRINTS" id="PR00069">
    <property type="entry name" value="ALDKETRDTASE"/>
</dbReference>
<dbReference type="EMBL" id="QFXE01000013">
    <property type="protein sequence ID" value="RDH85402.1"/>
    <property type="molecule type" value="Genomic_DNA"/>
</dbReference>
<dbReference type="SUPFAM" id="SSF51430">
    <property type="entry name" value="NAD(P)-linked oxidoreductase"/>
    <property type="match status" value="1"/>
</dbReference>
<dbReference type="PANTHER" id="PTHR43312">
    <property type="entry name" value="D-THREO-ALDOSE 1-DEHYDROGENASE"/>
    <property type="match status" value="1"/>
</dbReference>
<evidence type="ECO:0000313" key="3">
    <source>
        <dbReference type="Proteomes" id="UP000254771"/>
    </source>
</evidence>
<gene>
    <name evidence="2" type="ORF">DIZ78_10615</name>
</gene>
<evidence type="ECO:0000313" key="2">
    <source>
        <dbReference type="EMBL" id="RDH85402.1"/>
    </source>
</evidence>
<dbReference type="InterPro" id="IPR053135">
    <property type="entry name" value="AKR2_Oxidoreductase"/>
</dbReference>
<dbReference type="InterPro" id="IPR020471">
    <property type="entry name" value="AKR"/>
</dbReference>
<name>A0A370DKH6_9GAMM</name>
<reference evidence="2 3" key="1">
    <citation type="journal article" date="2018" name="ISME J.">
        <title>Endosymbiont genomes yield clues of tubeworm success.</title>
        <authorList>
            <person name="Li Y."/>
            <person name="Liles M.R."/>
            <person name="Halanych K.M."/>
        </authorList>
    </citation>
    <scope>NUCLEOTIDE SEQUENCE [LARGE SCALE GENOMIC DNA]</scope>
    <source>
        <strain evidence="2">A1462</strain>
    </source>
</reference>
<dbReference type="Pfam" id="PF00248">
    <property type="entry name" value="Aldo_ket_red"/>
    <property type="match status" value="1"/>
</dbReference>
<dbReference type="CDD" id="cd19095">
    <property type="entry name" value="AKR_PA4992-like"/>
    <property type="match status" value="1"/>
</dbReference>
<protein>
    <submittedName>
        <fullName evidence="2">Aldo/keto reductase</fullName>
    </submittedName>
</protein>
<proteinExistence type="predicted"/>
<dbReference type="GO" id="GO:0016491">
    <property type="term" value="F:oxidoreductase activity"/>
    <property type="evidence" value="ECO:0007669"/>
    <property type="project" value="InterPro"/>
</dbReference>
<dbReference type="Gene3D" id="3.20.20.100">
    <property type="entry name" value="NADP-dependent oxidoreductase domain"/>
    <property type="match status" value="1"/>
</dbReference>
<keyword evidence="3" id="KW-1185">Reference proteome</keyword>
<organism evidence="2 3">
    <name type="scientific">endosymbiont of Escarpia spicata</name>
    <dbReference type="NCBI Taxonomy" id="2200908"/>
    <lineage>
        <taxon>Bacteria</taxon>
        <taxon>Pseudomonadati</taxon>
        <taxon>Pseudomonadota</taxon>
        <taxon>Gammaproteobacteria</taxon>
        <taxon>sulfur-oxidizing symbionts</taxon>
    </lineage>
</organism>
<sequence>MVLRPLGSTGIQVSPLGLGTVKFGRNEQVKYPSSFEIPDDNAVRDLLALSHELGINLIDPAPAYGNSEQRLGRLLPGSRDEWVIVTKVGETFEKGHSSFDFSASATRESIEQSLRSLRTDYLDVVLIHSHGGDLEILQQEDVLETLRDLQRRGLVRAIGMSSKTVEGGLLVVQECDLVMATCNPDYNDELPVLEAAAKANKGVLVKKGLMSGHVKGAEGVSRSMEFIFSQPGVSSMIAGTINPAHLRSNVAALEAVLGET</sequence>
<feature type="domain" description="NADP-dependent oxidoreductase" evidence="1">
    <location>
        <begin position="15"/>
        <end position="212"/>
    </location>
</feature>
<comment type="caution">
    <text evidence="2">The sequence shown here is derived from an EMBL/GenBank/DDBJ whole genome shotgun (WGS) entry which is preliminary data.</text>
</comment>